<feature type="region of interest" description="Disordered" evidence="1">
    <location>
        <begin position="259"/>
        <end position="325"/>
    </location>
</feature>
<evidence type="ECO:0000313" key="3">
    <source>
        <dbReference type="Proteomes" id="UP001328107"/>
    </source>
</evidence>
<proteinExistence type="predicted"/>
<evidence type="ECO:0000313" key="2">
    <source>
        <dbReference type="EMBL" id="GMR42089.1"/>
    </source>
</evidence>
<name>A0AAN4ZMR3_9BILA</name>
<sequence length="589" mass="65096">LIPWSSLFSTLLAQINTPSADLHRPTYPIDSSFYNQFLTNQAQLNQALLMPNNLLPAAARLPAQQGFTNFQNLVLNPSNIDLFNQQLQNLNQLPSQPFFDPLAIQSPLTDIQVPTVIPSSFVVPPQRSSESYLGGIPPSSDHANPRALSVKSFVGMEKSSTSPLEGTTKQPEDSEQVRLIRRLLEETLAEERKTEKSTVTPSTTQSSQKEDESSIHSVAEFSLLEQLNLNETEKKAIVARVEELLRVEIARKLLSTEISSTSPSTTTTTVATTSTTSPTPSPFTSSPPPIPSTTSSPPITPQEVEAEASTVSPVRASPAPTATPSTINEKMKLKSLAQKQKKSTQVGGRSIVRPVTFSESIDEPSTHLRVNSVQKEIRESQPRLPTRYIHNTKKDVDEDFDLIYRSGGSDRRPENAAAASLLTSARRITYPRDYEETVADEHEKDFFQPITGAPLDLSDVDEEDEEGGIVDLDLSERRREQLRAIATSSPFSLRTTARPFDEESTTQSPSPAPSEPLNLETVTTPPFRNGRHQHRATKFEVLASDYRSRLGEYGDLGHILKRLSHNAYIALIESDGGKRTRHESRSSRP</sequence>
<dbReference type="AlphaFoldDB" id="A0AAN4ZMR3"/>
<accession>A0AAN4ZMR3</accession>
<feature type="compositionally biased region" description="Low complexity" evidence="1">
    <location>
        <begin position="259"/>
        <end position="278"/>
    </location>
</feature>
<organism evidence="2 3">
    <name type="scientific">Pristionchus mayeri</name>
    <dbReference type="NCBI Taxonomy" id="1317129"/>
    <lineage>
        <taxon>Eukaryota</taxon>
        <taxon>Metazoa</taxon>
        <taxon>Ecdysozoa</taxon>
        <taxon>Nematoda</taxon>
        <taxon>Chromadorea</taxon>
        <taxon>Rhabditida</taxon>
        <taxon>Rhabditina</taxon>
        <taxon>Diplogasteromorpha</taxon>
        <taxon>Diplogasteroidea</taxon>
        <taxon>Neodiplogasteridae</taxon>
        <taxon>Pristionchus</taxon>
    </lineage>
</organism>
<keyword evidence="3" id="KW-1185">Reference proteome</keyword>
<comment type="caution">
    <text evidence="2">The sequence shown here is derived from an EMBL/GenBank/DDBJ whole genome shotgun (WGS) entry which is preliminary data.</text>
</comment>
<feature type="compositionally biased region" description="Polar residues" evidence="1">
    <location>
        <begin position="158"/>
        <end position="169"/>
    </location>
</feature>
<dbReference type="Proteomes" id="UP001328107">
    <property type="component" value="Unassembled WGS sequence"/>
</dbReference>
<feature type="region of interest" description="Disordered" evidence="1">
    <location>
        <begin position="491"/>
        <end position="535"/>
    </location>
</feature>
<protein>
    <submittedName>
        <fullName evidence="2">Uncharacterized protein</fullName>
    </submittedName>
</protein>
<gene>
    <name evidence="2" type="ORF">PMAYCL1PPCAC_12284</name>
</gene>
<feature type="compositionally biased region" description="Low complexity" evidence="1">
    <location>
        <begin position="197"/>
        <end position="207"/>
    </location>
</feature>
<dbReference type="EMBL" id="BTRK01000003">
    <property type="protein sequence ID" value="GMR42089.1"/>
    <property type="molecule type" value="Genomic_DNA"/>
</dbReference>
<feature type="non-terminal residue" evidence="2">
    <location>
        <position position="1"/>
    </location>
</feature>
<reference evidence="3" key="1">
    <citation type="submission" date="2022-10" db="EMBL/GenBank/DDBJ databases">
        <title>Genome assembly of Pristionchus species.</title>
        <authorList>
            <person name="Yoshida K."/>
            <person name="Sommer R.J."/>
        </authorList>
    </citation>
    <scope>NUCLEOTIDE SEQUENCE [LARGE SCALE GENOMIC DNA]</scope>
    <source>
        <strain evidence="3">RS5460</strain>
    </source>
</reference>
<feature type="region of interest" description="Disordered" evidence="1">
    <location>
        <begin position="155"/>
        <end position="214"/>
    </location>
</feature>
<evidence type="ECO:0000256" key="1">
    <source>
        <dbReference type="SAM" id="MobiDB-lite"/>
    </source>
</evidence>
<feature type="compositionally biased region" description="Pro residues" evidence="1">
    <location>
        <begin position="279"/>
        <end position="291"/>
    </location>
</feature>
<feature type="compositionally biased region" description="Basic and acidic residues" evidence="1">
    <location>
        <begin position="170"/>
        <end position="196"/>
    </location>
</feature>